<dbReference type="Proteomes" id="UP000036367">
    <property type="component" value="Unassembled WGS sequence"/>
</dbReference>
<protein>
    <submittedName>
        <fullName evidence="3">Cytochrome c biogenesis protein</fullName>
    </submittedName>
</protein>
<keyword evidence="4" id="KW-1185">Reference proteome</keyword>
<comment type="caution">
    <text evidence="3">The sequence shown here is derived from an EMBL/GenBank/DDBJ whole genome shotgun (WGS) entry which is preliminary data.</text>
</comment>
<dbReference type="Pfam" id="PF13386">
    <property type="entry name" value="DsbD_2"/>
    <property type="match status" value="1"/>
</dbReference>
<feature type="domain" description="Urease accessory protein UreH-like transmembrane" evidence="2">
    <location>
        <begin position="11"/>
        <end position="218"/>
    </location>
</feature>
<keyword evidence="1" id="KW-0812">Transmembrane</keyword>
<feature type="transmembrane region" description="Helical" evidence="1">
    <location>
        <begin position="124"/>
        <end position="157"/>
    </location>
</feature>
<dbReference type="AlphaFoldDB" id="A0A0J1EPY8"/>
<gene>
    <name evidence="3" type="ORF">RISK_000627</name>
</gene>
<sequence>MNGYWIAAGSALWLGILTSISPCPLATNIAAVSYVSRNLGQSWKTVVSSLLYTFGRVLAYTVLGTLVVASLLSAPGLAVGLQKYLNLFLGPLLILVGMILLGLIELPTGSGQGIQRLREKFEKLGFVGSALLGILFALSFCPVSAALFFGSLIPLAVKNDSSAFLPALYGVGTGLPVLVFAILLVFGKQSFSAFFTKVTHAETWLRRITGGSILAVGIYITIQQVYLS</sequence>
<feature type="transmembrane region" description="Helical" evidence="1">
    <location>
        <begin position="208"/>
        <end position="227"/>
    </location>
</feature>
<name>A0A0J1EPY8_RHOIS</name>
<organism evidence="3 4">
    <name type="scientific">Rhodopirellula islandica</name>
    <dbReference type="NCBI Taxonomy" id="595434"/>
    <lineage>
        <taxon>Bacteria</taxon>
        <taxon>Pseudomonadati</taxon>
        <taxon>Planctomycetota</taxon>
        <taxon>Planctomycetia</taxon>
        <taxon>Pirellulales</taxon>
        <taxon>Pirellulaceae</taxon>
        <taxon>Rhodopirellula</taxon>
    </lineage>
</organism>
<dbReference type="NCBIfam" id="NF040495">
    <property type="entry name" value="tranport_ArsG"/>
    <property type="match status" value="1"/>
</dbReference>
<dbReference type="PATRIC" id="fig|595434.4.peg.607"/>
<dbReference type="OrthoDB" id="43562at2"/>
<feature type="transmembrane region" description="Helical" evidence="1">
    <location>
        <begin position="84"/>
        <end position="104"/>
    </location>
</feature>
<dbReference type="InterPro" id="IPR039447">
    <property type="entry name" value="UreH-like_TM_dom"/>
</dbReference>
<reference evidence="3" key="1">
    <citation type="submission" date="2015-05" db="EMBL/GenBank/DDBJ databases">
        <title>Permanent draft genome of Rhodopirellula islandicus K833.</title>
        <authorList>
            <person name="Kizina J."/>
            <person name="Richter M."/>
            <person name="Glockner F.O."/>
            <person name="Harder J."/>
        </authorList>
    </citation>
    <scope>NUCLEOTIDE SEQUENCE [LARGE SCALE GENOMIC DNA]</scope>
    <source>
        <strain evidence="3">K833</strain>
    </source>
</reference>
<accession>A0A0J1EPY8</accession>
<feature type="transmembrane region" description="Helical" evidence="1">
    <location>
        <begin position="57"/>
        <end position="78"/>
    </location>
</feature>
<keyword evidence="1" id="KW-1133">Transmembrane helix</keyword>
<feature type="transmembrane region" description="Helical" evidence="1">
    <location>
        <begin position="12"/>
        <end position="36"/>
    </location>
</feature>
<feature type="transmembrane region" description="Helical" evidence="1">
    <location>
        <begin position="163"/>
        <end position="187"/>
    </location>
</feature>
<dbReference type="STRING" id="595434.RISK_000627"/>
<dbReference type="InterPro" id="IPR051790">
    <property type="entry name" value="Cytochrome_c-biogenesis_DsbD"/>
</dbReference>
<proteinExistence type="predicted"/>
<evidence type="ECO:0000259" key="2">
    <source>
        <dbReference type="Pfam" id="PF13386"/>
    </source>
</evidence>
<dbReference type="PANTHER" id="PTHR31272:SF4">
    <property type="entry name" value="CYTOCHROME C-TYPE BIOGENESIS PROTEIN HI_1454-RELATED"/>
    <property type="match status" value="1"/>
</dbReference>
<keyword evidence="1" id="KW-0472">Membrane</keyword>
<dbReference type="PANTHER" id="PTHR31272">
    <property type="entry name" value="CYTOCHROME C-TYPE BIOGENESIS PROTEIN HI_1454-RELATED"/>
    <property type="match status" value="1"/>
</dbReference>
<evidence type="ECO:0000313" key="4">
    <source>
        <dbReference type="Proteomes" id="UP000036367"/>
    </source>
</evidence>
<dbReference type="RefSeq" id="WP_047812651.1">
    <property type="nucleotide sequence ID" value="NZ_LECT01000006.1"/>
</dbReference>
<dbReference type="EMBL" id="LECT01000006">
    <property type="protein sequence ID" value="KLU07549.1"/>
    <property type="molecule type" value="Genomic_DNA"/>
</dbReference>
<evidence type="ECO:0000256" key="1">
    <source>
        <dbReference type="SAM" id="Phobius"/>
    </source>
</evidence>
<evidence type="ECO:0000313" key="3">
    <source>
        <dbReference type="EMBL" id="KLU07549.1"/>
    </source>
</evidence>